<dbReference type="EMBL" id="JAIPUX010000439">
    <property type="protein sequence ID" value="KAH0628922.1"/>
    <property type="molecule type" value="Genomic_DNA"/>
</dbReference>
<keyword evidence="2" id="KW-1185">Reference proteome</keyword>
<sequence>MARQQGLRKGLGQLEAYLDVEEGVAFQMDNGMYWSCMGYGEELNIKGVSEKVESCKFHISSLPSGQVRLRNWKGLCLAPMDIPSEIDYPIQAVSFSDKPHVEFEVFWKGNSIAFKAYNGLFLARICRVYNMLVAAKFYPDITCYFRPLVGDHPPPSIEIMSVVPCDVSAVNCTPCILEEQTFVNRKKVPVNYTFAMLWEPHSTDRIIWTRMWGLGMRSSCTFPFLDTKPVILYTTDNDQVVTVVRIISEYLTREVEVPPRMKAKAQFCVDKENHAPLGFIAFIRKKRSDQDVTFYAVGGSWMGLVYSNFRVEIEFTYL</sequence>
<protein>
    <submittedName>
        <fullName evidence="1">Uncharacterized protein</fullName>
    </submittedName>
</protein>
<accession>A0ABQ7THK0</accession>
<name>A0ABQ7THK0_PHRPL</name>
<evidence type="ECO:0000313" key="1">
    <source>
        <dbReference type="EMBL" id="KAH0628922.1"/>
    </source>
</evidence>
<comment type="caution">
    <text evidence="1">The sequence shown here is derived from an EMBL/GenBank/DDBJ whole genome shotgun (WGS) entry which is preliminary data.</text>
</comment>
<reference evidence="1 2" key="1">
    <citation type="journal article" date="2022" name="Gigascience">
        <title>A chromosome-level genome assembly and annotation of the desert horned lizard, Phrynosoma platyrhinos, provides insight into chromosomal rearrangements among reptiles.</title>
        <authorList>
            <person name="Koochekian N."/>
            <person name="Ascanio A."/>
            <person name="Farleigh K."/>
            <person name="Card D.C."/>
            <person name="Schield D.R."/>
            <person name="Castoe T.A."/>
            <person name="Jezkova T."/>
        </authorList>
    </citation>
    <scope>NUCLEOTIDE SEQUENCE [LARGE SCALE GENOMIC DNA]</scope>
    <source>
        <strain evidence="1">NK-2021</strain>
    </source>
</reference>
<proteinExistence type="predicted"/>
<evidence type="ECO:0000313" key="2">
    <source>
        <dbReference type="Proteomes" id="UP000826234"/>
    </source>
</evidence>
<gene>
    <name evidence="1" type="ORF">JD844_010560</name>
</gene>
<dbReference type="Proteomes" id="UP000826234">
    <property type="component" value="Unassembled WGS sequence"/>
</dbReference>
<dbReference type="Gene3D" id="2.80.10.50">
    <property type="match status" value="1"/>
</dbReference>
<dbReference type="CDD" id="cd00257">
    <property type="entry name" value="beta-trefoil_FSCN-like"/>
    <property type="match status" value="1"/>
</dbReference>
<organism evidence="1 2">
    <name type="scientific">Phrynosoma platyrhinos</name>
    <name type="common">Desert horned lizard</name>
    <dbReference type="NCBI Taxonomy" id="52577"/>
    <lineage>
        <taxon>Eukaryota</taxon>
        <taxon>Metazoa</taxon>
        <taxon>Chordata</taxon>
        <taxon>Craniata</taxon>
        <taxon>Vertebrata</taxon>
        <taxon>Euteleostomi</taxon>
        <taxon>Lepidosauria</taxon>
        <taxon>Squamata</taxon>
        <taxon>Bifurcata</taxon>
        <taxon>Unidentata</taxon>
        <taxon>Episquamata</taxon>
        <taxon>Toxicofera</taxon>
        <taxon>Iguania</taxon>
        <taxon>Phrynosomatidae</taxon>
        <taxon>Phrynosomatinae</taxon>
        <taxon>Phrynosoma</taxon>
    </lineage>
</organism>